<dbReference type="AlphaFoldDB" id="W5N7A1"/>
<reference evidence="5" key="1">
    <citation type="submission" date="2011-12" db="EMBL/GenBank/DDBJ databases">
        <title>The Draft Genome of Lepisosteus oculatus.</title>
        <authorList>
            <consortium name="The Broad Institute Genome Assembly &amp; Analysis Group"/>
            <consortium name="Computational R&amp;D Group"/>
            <consortium name="and Sequencing Platform"/>
            <person name="Di Palma F."/>
            <person name="Alfoldi J."/>
            <person name="Johnson J."/>
            <person name="Berlin A."/>
            <person name="Gnerre S."/>
            <person name="Jaffe D."/>
            <person name="MacCallum I."/>
            <person name="Young S."/>
            <person name="Walker B.J."/>
            <person name="Lander E.S."/>
            <person name="Lindblad-Toh K."/>
        </authorList>
    </citation>
    <scope>NUCLEOTIDE SEQUENCE [LARGE SCALE GENOMIC DNA]</scope>
</reference>
<keyword evidence="5" id="KW-1185">Reference proteome</keyword>
<keyword evidence="1" id="KW-0732">Signal</keyword>
<sequence>VTQRPENGIKTNGDPVTMYCEHDDNNHDNIYWYRRGKDGGFLLIAYSYGTNMVANEKAFEKGFKMLRPEIKNSSLEIQSLKEEDAAVYFCASSVTHCLSYPYNMMINKTAKQYYQTLQGGSEMSTEFPESRNKDVCVSQTFSCKQKTESMALRLHLSPALRQDVQSSSRIYYIPESDSILTLCLSVSTGPVVGITFEQTPFLSRRSEQKVDIHCQHDDSSYIIMYWYQQLKSKGALELIGSGYSLQDPNYEDKFKARFKLNRETTQKGSLTISNSTPEDSGTYFCAASIHIFGGLDFLLLCFHTISPATLYFFSDAVTITQRPENVIKRNGDPVTLYCEHDDNNHDYMYWYRQGEDRRLLLISYSNAPNMVYSDKAFESGFKMLRPEIKNSSLEIQGLKEEDAAVYFCASSITHYVRPASQLHNK</sequence>
<dbReference type="FunCoup" id="W5N7A1">
    <property type="interactions" value="676"/>
</dbReference>
<dbReference type="GO" id="GO:0005886">
    <property type="term" value="C:plasma membrane"/>
    <property type="evidence" value="ECO:0000318"/>
    <property type="project" value="GO_Central"/>
</dbReference>
<dbReference type="SMART" id="SM00406">
    <property type="entry name" value="IGv"/>
    <property type="match status" value="3"/>
</dbReference>
<dbReference type="eggNOG" id="ENOG502TDN0">
    <property type="taxonomic scope" value="Eukaryota"/>
</dbReference>
<dbReference type="STRING" id="7918.ENSLOCP00000016510"/>
<dbReference type="Pfam" id="PF07686">
    <property type="entry name" value="V-set"/>
    <property type="match status" value="3"/>
</dbReference>
<dbReference type="SMART" id="SM00409">
    <property type="entry name" value="IG"/>
    <property type="match status" value="3"/>
</dbReference>
<organism evidence="4 5">
    <name type="scientific">Lepisosteus oculatus</name>
    <name type="common">Spotted gar</name>
    <dbReference type="NCBI Taxonomy" id="7918"/>
    <lineage>
        <taxon>Eukaryota</taxon>
        <taxon>Metazoa</taxon>
        <taxon>Chordata</taxon>
        <taxon>Craniata</taxon>
        <taxon>Vertebrata</taxon>
        <taxon>Euteleostomi</taxon>
        <taxon>Actinopterygii</taxon>
        <taxon>Neopterygii</taxon>
        <taxon>Holostei</taxon>
        <taxon>Semionotiformes</taxon>
        <taxon>Lepisosteidae</taxon>
        <taxon>Lepisosteus</taxon>
    </lineage>
</organism>
<dbReference type="InterPro" id="IPR050413">
    <property type="entry name" value="TCR_beta_variable"/>
</dbReference>
<dbReference type="InterPro" id="IPR013106">
    <property type="entry name" value="Ig_V-set"/>
</dbReference>
<evidence type="ECO:0000313" key="5">
    <source>
        <dbReference type="Proteomes" id="UP000018468"/>
    </source>
</evidence>
<reference evidence="4" key="2">
    <citation type="submission" date="2025-08" db="UniProtKB">
        <authorList>
            <consortium name="Ensembl"/>
        </authorList>
    </citation>
    <scope>IDENTIFICATION</scope>
</reference>
<dbReference type="InterPro" id="IPR013783">
    <property type="entry name" value="Ig-like_fold"/>
</dbReference>
<dbReference type="GO" id="GO:0002376">
    <property type="term" value="P:immune system process"/>
    <property type="evidence" value="ECO:0007669"/>
    <property type="project" value="UniProtKB-KW"/>
</dbReference>
<dbReference type="Bgee" id="ENSLOCG00000013392">
    <property type="expression patterns" value="Expressed in pharyngeal gill and 5 other cell types or tissues"/>
</dbReference>
<evidence type="ECO:0000256" key="2">
    <source>
        <dbReference type="ARBA" id="ARBA00022859"/>
    </source>
</evidence>
<dbReference type="Ensembl" id="ENSLOCT00000016540.1">
    <property type="protein sequence ID" value="ENSLOCP00000016510.1"/>
    <property type="gene ID" value="ENSLOCG00000013392.1"/>
</dbReference>
<proteinExistence type="predicted"/>
<feature type="domain" description="Ig-like" evidence="3">
    <location>
        <begin position="1"/>
        <end position="90"/>
    </location>
</feature>
<evidence type="ECO:0000313" key="4">
    <source>
        <dbReference type="Ensembl" id="ENSLOCP00000016510.1"/>
    </source>
</evidence>
<evidence type="ECO:0000256" key="1">
    <source>
        <dbReference type="ARBA" id="ARBA00022729"/>
    </source>
</evidence>
<evidence type="ECO:0000259" key="3">
    <source>
        <dbReference type="PROSITE" id="PS50835"/>
    </source>
</evidence>
<protein>
    <recommendedName>
        <fullName evidence="3">Ig-like domain-containing protein</fullName>
    </recommendedName>
</protein>
<dbReference type="OMA" id="CEHDDNN"/>
<accession>W5N7A1</accession>
<dbReference type="PANTHER" id="PTHR23268">
    <property type="entry name" value="T-CELL RECEPTOR BETA CHAIN"/>
    <property type="match status" value="1"/>
</dbReference>
<feature type="domain" description="Ig-like" evidence="3">
    <location>
        <begin position="307"/>
        <end position="408"/>
    </location>
</feature>
<dbReference type="PROSITE" id="PS50835">
    <property type="entry name" value="IG_LIKE"/>
    <property type="match status" value="3"/>
</dbReference>
<dbReference type="SUPFAM" id="SSF48726">
    <property type="entry name" value="Immunoglobulin"/>
    <property type="match status" value="3"/>
</dbReference>
<dbReference type="PANTHER" id="PTHR23268:SF28">
    <property type="entry name" value="T CELL RECEPTOR BETA VARIABLE 19"/>
    <property type="match status" value="1"/>
</dbReference>
<dbReference type="Proteomes" id="UP000018468">
    <property type="component" value="Linkage group LG7"/>
</dbReference>
<dbReference type="HOGENOM" id="CLU_637039_0_0_1"/>
<dbReference type="Gene3D" id="2.60.40.10">
    <property type="entry name" value="Immunoglobulins"/>
    <property type="match status" value="3"/>
</dbReference>
<dbReference type="InterPro" id="IPR003599">
    <property type="entry name" value="Ig_sub"/>
</dbReference>
<feature type="domain" description="Ig-like" evidence="3">
    <location>
        <begin position="190"/>
        <end position="288"/>
    </location>
</feature>
<dbReference type="InParanoid" id="W5N7A1"/>
<keyword evidence="2" id="KW-0391">Immunity</keyword>
<dbReference type="GO" id="GO:0007166">
    <property type="term" value="P:cell surface receptor signaling pathway"/>
    <property type="evidence" value="ECO:0000318"/>
    <property type="project" value="GO_Central"/>
</dbReference>
<name>W5N7A1_LEPOC</name>
<dbReference type="InterPro" id="IPR007110">
    <property type="entry name" value="Ig-like_dom"/>
</dbReference>
<dbReference type="GeneTree" id="ENSGT01150000288614"/>
<reference evidence="4" key="3">
    <citation type="submission" date="2025-09" db="UniProtKB">
        <authorList>
            <consortium name="Ensembl"/>
        </authorList>
    </citation>
    <scope>IDENTIFICATION</scope>
</reference>
<dbReference type="EMBL" id="AHAT01031870">
    <property type="status" value="NOT_ANNOTATED_CDS"/>
    <property type="molecule type" value="Genomic_DNA"/>
</dbReference>
<dbReference type="InterPro" id="IPR036179">
    <property type="entry name" value="Ig-like_dom_sf"/>
</dbReference>